<keyword evidence="3" id="KW-0378">Hydrolase</keyword>
<dbReference type="EMBL" id="DWWD01000033">
    <property type="protein sequence ID" value="HJC50642.1"/>
    <property type="molecule type" value="Genomic_DNA"/>
</dbReference>
<evidence type="ECO:0000256" key="1">
    <source>
        <dbReference type="ARBA" id="ARBA00005750"/>
    </source>
</evidence>
<evidence type="ECO:0000256" key="3">
    <source>
        <dbReference type="ARBA" id="ARBA00022801"/>
    </source>
</evidence>
<dbReference type="InterPro" id="IPR016195">
    <property type="entry name" value="Pol/histidinol_Pase-like"/>
</dbReference>
<keyword evidence="4" id="KW-0904">Protein phosphatase</keyword>
<dbReference type="InterPro" id="IPR016667">
    <property type="entry name" value="Caps_polysacc_synth_CpsB/CapC"/>
</dbReference>
<dbReference type="PANTHER" id="PTHR39181:SF1">
    <property type="entry name" value="TYROSINE-PROTEIN PHOSPHATASE YWQE"/>
    <property type="match status" value="1"/>
</dbReference>
<dbReference type="Pfam" id="PF19567">
    <property type="entry name" value="CpsB_CapC"/>
    <property type="match status" value="1"/>
</dbReference>
<proteinExistence type="inferred from homology"/>
<dbReference type="EC" id="3.1.3.48" evidence="2"/>
<evidence type="ECO:0000256" key="2">
    <source>
        <dbReference type="ARBA" id="ARBA00013064"/>
    </source>
</evidence>
<comment type="caution">
    <text evidence="6">The sequence shown here is derived from an EMBL/GenBank/DDBJ whole genome shotgun (WGS) entry which is preliminary data.</text>
</comment>
<evidence type="ECO:0000313" key="7">
    <source>
        <dbReference type="Proteomes" id="UP000823904"/>
    </source>
</evidence>
<dbReference type="PIRSF" id="PIRSF016557">
    <property type="entry name" value="Caps_synth_CpsB"/>
    <property type="match status" value="1"/>
</dbReference>
<reference evidence="6" key="1">
    <citation type="journal article" date="2021" name="PeerJ">
        <title>Extensive microbial diversity within the chicken gut microbiome revealed by metagenomics and culture.</title>
        <authorList>
            <person name="Gilroy R."/>
            <person name="Ravi A."/>
            <person name="Getino M."/>
            <person name="Pursley I."/>
            <person name="Horton D.L."/>
            <person name="Alikhan N.F."/>
            <person name="Baker D."/>
            <person name="Gharbi K."/>
            <person name="Hall N."/>
            <person name="Watson M."/>
            <person name="Adriaenssens E.M."/>
            <person name="Foster-Nyarko E."/>
            <person name="Jarju S."/>
            <person name="Secka A."/>
            <person name="Antonio M."/>
            <person name="Oren A."/>
            <person name="Chaudhuri R.R."/>
            <person name="La Ragione R."/>
            <person name="Hildebrand F."/>
            <person name="Pallen M.J."/>
        </authorList>
    </citation>
    <scope>NUCLEOTIDE SEQUENCE</scope>
    <source>
        <strain evidence="6">ChiSjej3B21-8574</strain>
    </source>
</reference>
<dbReference type="Proteomes" id="UP000823904">
    <property type="component" value="Unassembled WGS sequence"/>
</dbReference>
<reference evidence="6" key="2">
    <citation type="submission" date="2021-04" db="EMBL/GenBank/DDBJ databases">
        <authorList>
            <person name="Gilroy R."/>
        </authorList>
    </citation>
    <scope>NUCLEOTIDE SEQUENCE</scope>
    <source>
        <strain evidence="6">ChiSjej3B21-8574</strain>
    </source>
</reference>
<name>A0A9D2PH93_9FIRM</name>
<organism evidence="6 7">
    <name type="scientific">Candidatus Anaerostipes avistercoris</name>
    <dbReference type="NCBI Taxonomy" id="2838462"/>
    <lineage>
        <taxon>Bacteria</taxon>
        <taxon>Bacillati</taxon>
        <taxon>Bacillota</taxon>
        <taxon>Clostridia</taxon>
        <taxon>Lachnospirales</taxon>
        <taxon>Lachnospiraceae</taxon>
        <taxon>Anaerostipes</taxon>
    </lineage>
</organism>
<protein>
    <recommendedName>
        <fullName evidence="2">protein-tyrosine-phosphatase</fullName>
        <ecNumber evidence="2">3.1.3.48</ecNumber>
    </recommendedName>
</protein>
<comment type="catalytic activity">
    <reaction evidence="5">
        <text>O-phospho-L-tyrosyl-[protein] + H2O = L-tyrosyl-[protein] + phosphate</text>
        <dbReference type="Rhea" id="RHEA:10684"/>
        <dbReference type="Rhea" id="RHEA-COMP:10136"/>
        <dbReference type="Rhea" id="RHEA-COMP:20101"/>
        <dbReference type="ChEBI" id="CHEBI:15377"/>
        <dbReference type="ChEBI" id="CHEBI:43474"/>
        <dbReference type="ChEBI" id="CHEBI:46858"/>
        <dbReference type="ChEBI" id="CHEBI:61978"/>
        <dbReference type="EC" id="3.1.3.48"/>
    </reaction>
</comment>
<evidence type="ECO:0000256" key="4">
    <source>
        <dbReference type="ARBA" id="ARBA00022912"/>
    </source>
</evidence>
<evidence type="ECO:0000313" key="6">
    <source>
        <dbReference type="EMBL" id="HJC50642.1"/>
    </source>
</evidence>
<sequence length="237" mass="27479">MDYITDMHTHILYGVDDGARSLKDSIRLIMVERRQGVKRIFLTPHYGPKFGYPDRELLETRFREIQQETKKYYPNIRLYLGSELYYQRNTIQDLKEGRALTMAGSKYILVEFGTGDSYSSIFKAVQDMIYAGYLPIIAHVERYDAVLNQMERARELVKAGAYLQINAESFTGTIFNRRTAFCMKLLKAGLVCFVASDCHDLSRRCPNMREGMEAIHKKMAGYSFEQNIDKVIEGKYI</sequence>
<evidence type="ECO:0000256" key="5">
    <source>
        <dbReference type="ARBA" id="ARBA00051722"/>
    </source>
</evidence>
<dbReference type="AlphaFoldDB" id="A0A9D2PH93"/>
<comment type="similarity">
    <text evidence="1">Belongs to the metallo-dependent hydrolases superfamily. CpsB/CapC family.</text>
</comment>
<dbReference type="SUPFAM" id="SSF89550">
    <property type="entry name" value="PHP domain-like"/>
    <property type="match status" value="1"/>
</dbReference>
<gene>
    <name evidence="6" type="ORF">H9754_08760</name>
</gene>
<dbReference type="GO" id="GO:0004725">
    <property type="term" value="F:protein tyrosine phosphatase activity"/>
    <property type="evidence" value="ECO:0007669"/>
    <property type="project" value="UniProtKB-EC"/>
</dbReference>
<dbReference type="Gene3D" id="3.20.20.140">
    <property type="entry name" value="Metal-dependent hydrolases"/>
    <property type="match status" value="1"/>
</dbReference>
<dbReference type="PANTHER" id="PTHR39181">
    <property type="entry name" value="TYROSINE-PROTEIN PHOSPHATASE YWQE"/>
    <property type="match status" value="1"/>
</dbReference>
<accession>A0A9D2PH93</accession>
<dbReference type="GO" id="GO:0030145">
    <property type="term" value="F:manganese ion binding"/>
    <property type="evidence" value="ECO:0007669"/>
    <property type="project" value="InterPro"/>
</dbReference>